<feature type="transmembrane region" description="Helical" evidence="7">
    <location>
        <begin position="166"/>
        <end position="188"/>
    </location>
</feature>
<dbReference type="PRINTS" id="PR01035">
    <property type="entry name" value="TCRTETA"/>
</dbReference>
<evidence type="ECO:0000256" key="4">
    <source>
        <dbReference type="ARBA" id="ARBA00022692"/>
    </source>
</evidence>
<dbReference type="EMBL" id="JAEQNB010000004">
    <property type="protein sequence ID" value="MBL0387538.1"/>
    <property type="molecule type" value="Genomic_DNA"/>
</dbReference>
<reference evidence="9 10" key="1">
    <citation type="submission" date="2021-01" db="EMBL/GenBank/DDBJ databases">
        <title>Tumebacillus sp. strain ITR2 16S ribosomal RNA gene Genome sequencing and assembly.</title>
        <authorList>
            <person name="Kang M."/>
        </authorList>
    </citation>
    <scope>NUCLEOTIDE SEQUENCE [LARGE SCALE GENOMIC DNA]</scope>
    <source>
        <strain evidence="9 10">ITR2</strain>
    </source>
</reference>
<feature type="transmembrane region" description="Helical" evidence="7">
    <location>
        <begin position="370"/>
        <end position="390"/>
    </location>
</feature>
<evidence type="ECO:0000256" key="5">
    <source>
        <dbReference type="ARBA" id="ARBA00022989"/>
    </source>
</evidence>
<feature type="transmembrane region" description="Helical" evidence="7">
    <location>
        <begin position="49"/>
        <end position="69"/>
    </location>
</feature>
<feature type="transmembrane region" description="Helical" evidence="7">
    <location>
        <begin position="313"/>
        <end position="331"/>
    </location>
</feature>
<keyword evidence="2" id="KW-0813">Transport</keyword>
<gene>
    <name evidence="9" type="ORF">JJB07_12905</name>
</gene>
<dbReference type="SUPFAM" id="SSF103473">
    <property type="entry name" value="MFS general substrate transporter"/>
    <property type="match status" value="1"/>
</dbReference>
<dbReference type="Pfam" id="PF00083">
    <property type="entry name" value="Sugar_tr"/>
    <property type="match status" value="1"/>
</dbReference>
<name>A0ABS1JD42_9BACL</name>
<keyword evidence="5 7" id="KW-1133">Transmembrane helix</keyword>
<keyword evidence="10" id="KW-1185">Reference proteome</keyword>
<dbReference type="Proteomes" id="UP000602284">
    <property type="component" value="Unassembled WGS sequence"/>
</dbReference>
<evidence type="ECO:0000313" key="10">
    <source>
        <dbReference type="Proteomes" id="UP000602284"/>
    </source>
</evidence>
<dbReference type="InterPro" id="IPR001958">
    <property type="entry name" value="Tet-R_TetA/multi-R_MdtG-like"/>
</dbReference>
<accession>A0ABS1JD42</accession>
<evidence type="ECO:0000256" key="7">
    <source>
        <dbReference type="SAM" id="Phobius"/>
    </source>
</evidence>
<evidence type="ECO:0000259" key="8">
    <source>
        <dbReference type="PROSITE" id="PS50850"/>
    </source>
</evidence>
<keyword evidence="4 7" id="KW-0812">Transmembrane</keyword>
<dbReference type="RefSeq" id="WP_201635648.1">
    <property type="nucleotide sequence ID" value="NZ_JAEQNB010000004.1"/>
</dbReference>
<organism evidence="9 10">
    <name type="scientific">Tumebacillus amylolyticus</name>
    <dbReference type="NCBI Taxonomy" id="2801339"/>
    <lineage>
        <taxon>Bacteria</taxon>
        <taxon>Bacillati</taxon>
        <taxon>Bacillota</taxon>
        <taxon>Bacilli</taxon>
        <taxon>Bacillales</taxon>
        <taxon>Alicyclobacillaceae</taxon>
        <taxon>Tumebacillus</taxon>
    </lineage>
</organism>
<dbReference type="InterPro" id="IPR011701">
    <property type="entry name" value="MFS"/>
</dbReference>
<comment type="subcellular location">
    <subcellularLocation>
        <location evidence="1">Cell membrane</location>
        <topology evidence="1">Multi-pass membrane protein</topology>
    </subcellularLocation>
</comment>
<feature type="transmembrane region" description="Helical" evidence="7">
    <location>
        <begin position="284"/>
        <end position="301"/>
    </location>
</feature>
<evidence type="ECO:0000313" key="9">
    <source>
        <dbReference type="EMBL" id="MBL0387538.1"/>
    </source>
</evidence>
<dbReference type="PANTHER" id="PTHR43414:SF1">
    <property type="entry name" value="PEPTIDE PERMEASE"/>
    <property type="match status" value="1"/>
</dbReference>
<feature type="domain" description="Major facilitator superfamily (MFS) profile" evidence="8">
    <location>
        <begin position="10"/>
        <end position="396"/>
    </location>
</feature>
<protein>
    <submittedName>
        <fullName evidence="9">MFS transporter</fullName>
    </submittedName>
</protein>
<feature type="transmembrane region" description="Helical" evidence="7">
    <location>
        <begin position="106"/>
        <end position="127"/>
    </location>
</feature>
<keyword evidence="3" id="KW-1003">Cell membrane</keyword>
<feature type="transmembrane region" description="Helical" evidence="7">
    <location>
        <begin position="343"/>
        <end position="364"/>
    </location>
</feature>
<evidence type="ECO:0000256" key="1">
    <source>
        <dbReference type="ARBA" id="ARBA00004651"/>
    </source>
</evidence>
<proteinExistence type="predicted"/>
<evidence type="ECO:0000256" key="2">
    <source>
        <dbReference type="ARBA" id="ARBA00022448"/>
    </source>
</evidence>
<evidence type="ECO:0000256" key="3">
    <source>
        <dbReference type="ARBA" id="ARBA00022475"/>
    </source>
</evidence>
<feature type="transmembrane region" description="Helical" evidence="7">
    <location>
        <begin position="12"/>
        <end position="37"/>
    </location>
</feature>
<dbReference type="InterPro" id="IPR020846">
    <property type="entry name" value="MFS_dom"/>
</dbReference>
<dbReference type="InterPro" id="IPR036259">
    <property type="entry name" value="MFS_trans_sf"/>
</dbReference>
<dbReference type="Gene3D" id="1.20.1250.20">
    <property type="entry name" value="MFS general substrate transporter like domains"/>
    <property type="match status" value="2"/>
</dbReference>
<dbReference type="PROSITE" id="PS50850">
    <property type="entry name" value="MFS"/>
    <property type="match status" value="1"/>
</dbReference>
<dbReference type="Pfam" id="PF07690">
    <property type="entry name" value="MFS_1"/>
    <property type="match status" value="1"/>
</dbReference>
<evidence type="ECO:0000256" key="6">
    <source>
        <dbReference type="ARBA" id="ARBA00023136"/>
    </source>
</evidence>
<feature type="transmembrane region" description="Helical" evidence="7">
    <location>
        <begin position="139"/>
        <end position="160"/>
    </location>
</feature>
<sequence length="405" mass="43431">MESSSSWKRTVWILWFGSLLTNASYTMVVPFLPLYLIQELGVAKSDANWWSGIIFSVSFLVGGIMAPYWGALADKHGKKKMILRAGFSLFFVYSLGAFVHSPWELLGVRVLHGLVAGFVPASMAIVASTTPEKHMGWSLGLMQTAGATGGILGPLMGGVLSEIFGMRMSFIASGVSVLLATLLVLKFVHETPVAPAKERSRIRDDVKVAWNNRPMLRALSILIVFQTALAILQPVLTLYVADLQGSLDGSVLSSGLIFSLSGIAMIIAAPYWGRWGQKQGFRSTLLIALLGAGVLTIAQVLPDNLLTFSINRFAIGLFMAGILPACNAIVVENTSADFRGRAFGLTTSANQFGAMIGPLIGGFMSGFVSIPFVFVITGLLLLVNAGNVMLWPRQSVVKPQTAKSA</sequence>
<feature type="transmembrane region" description="Helical" evidence="7">
    <location>
        <begin position="252"/>
        <end position="272"/>
    </location>
</feature>
<feature type="transmembrane region" description="Helical" evidence="7">
    <location>
        <begin position="81"/>
        <end position="100"/>
    </location>
</feature>
<feature type="transmembrane region" description="Helical" evidence="7">
    <location>
        <begin position="219"/>
        <end position="240"/>
    </location>
</feature>
<comment type="caution">
    <text evidence="9">The sequence shown here is derived from an EMBL/GenBank/DDBJ whole genome shotgun (WGS) entry which is preliminary data.</text>
</comment>
<keyword evidence="6 7" id="KW-0472">Membrane</keyword>
<dbReference type="InterPro" id="IPR005828">
    <property type="entry name" value="MFS_sugar_transport-like"/>
</dbReference>
<dbReference type="PANTHER" id="PTHR43414">
    <property type="entry name" value="MULTIDRUG RESISTANCE PROTEIN MDTG"/>
    <property type="match status" value="1"/>
</dbReference>